<evidence type="ECO:0000256" key="1">
    <source>
        <dbReference type="SAM" id="MobiDB-lite"/>
    </source>
</evidence>
<dbReference type="EMBL" id="JARBJD010000220">
    <property type="protein sequence ID" value="KAK2946745.1"/>
    <property type="molecule type" value="Genomic_DNA"/>
</dbReference>
<reference evidence="2 3" key="1">
    <citation type="journal article" date="2022" name="bioRxiv">
        <title>Genomics of Preaxostyla Flagellates Illuminates Evolutionary Transitions and the Path Towards Mitochondrial Loss.</title>
        <authorList>
            <person name="Novak L.V.F."/>
            <person name="Treitli S.C."/>
            <person name="Pyrih J."/>
            <person name="Halakuc P."/>
            <person name="Pipaliya S.V."/>
            <person name="Vacek V."/>
            <person name="Brzon O."/>
            <person name="Soukal P."/>
            <person name="Eme L."/>
            <person name="Dacks J.B."/>
            <person name="Karnkowska A."/>
            <person name="Elias M."/>
            <person name="Hampl V."/>
        </authorList>
    </citation>
    <scope>NUCLEOTIDE SEQUENCE [LARGE SCALE GENOMIC DNA]</scope>
    <source>
        <strain evidence="2">NAU3</strain>
        <tissue evidence="2">Gut</tissue>
    </source>
</reference>
<protein>
    <submittedName>
        <fullName evidence="2">Uncharacterized protein</fullName>
    </submittedName>
</protein>
<feature type="compositionally biased region" description="Basic and acidic residues" evidence="1">
    <location>
        <begin position="54"/>
        <end position="79"/>
    </location>
</feature>
<feature type="compositionally biased region" description="Basic residues" evidence="1">
    <location>
        <begin position="25"/>
        <end position="35"/>
    </location>
</feature>
<proteinExistence type="predicted"/>
<feature type="region of interest" description="Disordered" evidence="1">
    <location>
        <begin position="25"/>
        <end position="79"/>
    </location>
</feature>
<feature type="compositionally biased region" description="Polar residues" evidence="1">
    <location>
        <begin position="38"/>
        <end position="51"/>
    </location>
</feature>
<organism evidence="2 3">
    <name type="scientific">Blattamonas nauphoetae</name>
    <dbReference type="NCBI Taxonomy" id="2049346"/>
    <lineage>
        <taxon>Eukaryota</taxon>
        <taxon>Metamonada</taxon>
        <taxon>Preaxostyla</taxon>
        <taxon>Oxymonadida</taxon>
        <taxon>Blattamonas</taxon>
    </lineage>
</organism>
<sequence>MLVGHTGLLTIELRTIRIMRRNATKRTKQKGKTGTRRMTSNSINKDCQANTEMEIAHTESSRNEEISTEHCTGKDTKLI</sequence>
<evidence type="ECO:0000313" key="3">
    <source>
        <dbReference type="Proteomes" id="UP001281761"/>
    </source>
</evidence>
<name>A0ABQ9X4Q2_9EUKA</name>
<evidence type="ECO:0000313" key="2">
    <source>
        <dbReference type="EMBL" id="KAK2946745.1"/>
    </source>
</evidence>
<comment type="caution">
    <text evidence="2">The sequence shown here is derived from an EMBL/GenBank/DDBJ whole genome shotgun (WGS) entry which is preliminary data.</text>
</comment>
<gene>
    <name evidence="2" type="ORF">BLNAU_18341</name>
</gene>
<dbReference type="Proteomes" id="UP001281761">
    <property type="component" value="Unassembled WGS sequence"/>
</dbReference>
<accession>A0ABQ9X4Q2</accession>
<keyword evidence="3" id="KW-1185">Reference proteome</keyword>